<dbReference type="InterPro" id="IPR019786">
    <property type="entry name" value="Zinc_finger_PHD-type_CS"/>
</dbReference>
<reference evidence="8 9" key="1">
    <citation type="journal article" date="2023" name="Mol. Ecol. Resour.">
        <title>Chromosome-level genome assembly of a triploid poplar Populus alba 'Berolinensis'.</title>
        <authorList>
            <person name="Chen S."/>
            <person name="Yu Y."/>
            <person name="Wang X."/>
            <person name="Wang S."/>
            <person name="Zhang T."/>
            <person name="Zhou Y."/>
            <person name="He R."/>
            <person name="Meng N."/>
            <person name="Wang Y."/>
            <person name="Liu W."/>
            <person name="Liu Z."/>
            <person name="Liu J."/>
            <person name="Guo Q."/>
            <person name="Huang H."/>
            <person name="Sederoff R.R."/>
            <person name="Wang G."/>
            <person name="Qu G."/>
            <person name="Chen S."/>
        </authorList>
    </citation>
    <scope>NUCLEOTIDE SEQUENCE [LARGE SCALE GENOMIC DNA]</scope>
    <source>
        <strain evidence="8">SC-2020</strain>
    </source>
</reference>
<evidence type="ECO:0000259" key="7">
    <source>
        <dbReference type="PROSITE" id="PS50016"/>
    </source>
</evidence>
<proteinExistence type="predicted"/>
<keyword evidence="4" id="KW-0862">Zinc</keyword>
<feature type="domain" description="PHD-type" evidence="7">
    <location>
        <begin position="1113"/>
        <end position="1158"/>
    </location>
</feature>
<feature type="domain" description="PHD-type" evidence="7">
    <location>
        <begin position="1588"/>
        <end position="1633"/>
    </location>
</feature>
<evidence type="ECO:0000256" key="1">
    <source>
        <dbReference type="ARBA" id="ARBA00004123"/>
    </source>
</evidence>
<dbReference type="SMART" id="SM00184">
    <property type="entry name" value="RING"/>
    <property type="match status" value="6"/>
</dbReference>
<evidence type="ECO:0000256" key="4">
    <source>
        <dbReference type="ARBA" id="ARBA00022833"/>
    </source>
</evidence>
<dbReference type="PROSITE" id="PS50016">
    <property type="entry name" value="ZF_PHD_2"/>
    <property type="match status" value="6"/>
</dbReference>
<evidence type="ECO:0000256" key="3">
    <source>
        <dbReference type="ARBA" id="ARBA00022771"/>
    </source>
</evidence>
<dbReference type="Proteomes" id="UP001164929">
    <property type="component" value="Chromosome 16"/>
</dbReference>
<dbReference type="EMBL" id="JAQIZT010000016">
    <property type="protein sequence ID" value="KAJ6969295.1"/>
    <property type="molecule type" value="Genomic_DNA"/>
</dbReference>
<feature type="domain" description="PHD-type" evidence="7">
    <location>
        <begin position="1335"/>
        <end position="1380"/>
    </location>
</feature>
<dbReference type="SUPFAM" id="SSF57903">
    <property type="entry name" value="FYVE/PHD zinc finger"/>
    <property type="match status" value="6"/>
</dbReference>
<dbReference type="GO" id="GO:0000977">
    <property type="term" value="F:RNA polymerase II transcription regulatory region sequence-specific DNA binding"/>
    <property type="evidence" value="ECO:0007669"/>
    <property type="project" value="TreeGrafter"/>
</dbReference>
<dbReference type="GO" id="GO:0045944">
    <property type="term" value="P:positive regulation of transcription by RNA polymerase II"/>
    <property type="evidence" value="ECO:0007669"/>
    <property type="project" value="TreeGrafter"/>
</dbReference>
<sequence length="1674" mass="186613">MKREIGFVSSLGRTTQSSSSCVHLSDDDLNKRFKVTKVNGFIVYTRGRKTRNNNNNINHDCDKLIAAEDGDRHIKRIKSLDESKIDVANAINASINDDNFKCRQVNNKTVIPPSQFEIHAIKQYRRAAQYICFENGKSLLDVLNACRAAPLDSLETTIQSAISGLPVERTFTCKRCKGIFPSICVGKIGPLCNLCAESKESYPTLTIGSSIISSSPEQVLALEYFKPASLSTSSQYNTLRKKKRKSVFKNRFEQKRSSASVLKNSIQDYIKVRCASLSTVPSGNWCCQHCQNTFQRETGYDFMRSGFGPRTIILCDQCEKEFHVGCLRSHKMANLKVSSYRILQEEPDLTAKPSKVASVHLSPRKRKYKKISPRDQRLHRLVFEEGGLPDGTELAYYARGQKLLGGYKMGFGILCHCCNCEVSPSTFKAHAGWATRKKPYACIYTSNGVSLHDLAISLSKSRKYSSQDNDDLCIICADGGDLLICDGCPRAFHKGCASLSTVPSGNWCCQHCQNTFQRETGYDFMRSGFGPRTIILCDQCEKEFHVGCLRSHKMANLKVSSYRILQEEPDLTAKPSKVASVHLSPRKRKYKKISPRDQRLHRLVFEEGGLPDGTELAYYARGQKLLGGYKMGFGILCHCCNCEVSPSTFKAHAGWATRKKPYACIYTSNGVSLHDLAISLSKSRKYSSQDNDDLCIICADGGDLLICDGCPRAFHKGCASLSTVPSGNWCCQHCQNTFQRETGYDFMRSGFGPRTIILCDQCEKEFHVGCLRSHKMANLKDIKVSFIVQVLQKSEDQRLHRLVFEEGGLPDGTELAYYARGQKLLGGYKMGFGILCHCCNCEVSPSTFKAHAGWATRKKPYACIYTSNGVSLHDLAISLSKSRKYSSQDNDDLCIICADGGDLLICDGCPRAFHKGCASLSTVPSGNWCCQHCQNTFQRETGYDFMRSGFGPRTIILCDQCEKEFHVGCLRSHKMANLKVSSYRILQEEPDLTAKPSKVASVHLSPRKRKYKKISPRDQRLHRLVFEEGGLPDGTELAYYARGQKLLGGYKMGFGILCHCCNCEVSPSTFKAHAGWATRKKPYACIYTSNGVSLHDLAISLSKSRKYSSQDNDDLCIICADGGDLLICDGCPRAFHKGCASLSTVPSGNWCCQHCQNTFQRETGYDFMRSGFGPRTIILCDQCEKEFHVGCLRSHKMANLKVSSYRILQEEPDLTAKPSKVASVHLSPRKRKYKKISPRDQRLHRLVFEEGGLPDGTELAYYARGQKLLGGYKMGFGILCHCCNCEVSPSTFKAHAGWATRKKPYACIYTSNGVSLHDLAISLSKSRKYSSQDNDDLCIICADGGDLLICDGCPRAFHKGCASLSTVPSGNWCCQHCQNTFQRETGYDFMRSGFGPRTIILCDQCEKEFHVGCLRSHKMANLKVSSYRILQEEPDLTAKPSKVASVHLSPRKRKYKKISPRISKSVLLSKSFKNATPGISSHKTYQWKITTKDQRLHRLVFEEGGLPDGTELAYYARGQKLLGGYKMGFGILCHCCNCEVSPSTFKAHAGWATRKKPYACIYTSNGVSLHDLAISLSKSRKYSSQDNDDLCIICADGGDLLICDGCPRAFHKGCASLSTVPSGNWCCQHCQNTFQRETYVEHNANAFAAGRVSEIDSVEQITKRCFRIVKNVEG</sequence>
<dbReference type="SMART" id="SM00249">
    <property type="entry name" value="PHD"/>
    <property type="match status" value="7"/>
</dbReference>
<dbReference type="InterPro" id="IPR013083">
    <property type="entry name" value="Znf_RING/FYVE/PHD"/>
</dbReference>
<dbReference type="InterPro" id="IPR011011">
    <property type="entry name" value="Znf_FYVE_PHD"/>
</dbReference>
<feature type="domain" description="PHD-type" evidence="7">
    <location>
        <begin position="692"/>
        <end position="737"/>
    </location>
</feature>
<dbReference type="Pfam" id="PF23011">
    <property type="entry name" value="PHD-1st_NSD"/>
    <property type="match status" value="6"/>
</dbReference>
<evidence type="ECO:0000313" key="8">
    <source>
        <dbReference type="EMBL" id="KAJ6969295.1"/>
    </source>
</evidence>
<dbReference type="InterPro" id="IPR019787">
    <property type="entry name" value="Znf_PHD-finger"/>
</dbReference>
<comment type="caution">
    <text evidence="8">The sequence shown here is derived from an EMBL/GenBank/DDBJ whole genome shotgun (WGS) entry which is preliminary data.</text>
</comment>
<dbReference type="GO" id="GO:0008270">
    <property type="term" value="F:zinc ion binding"/>
    <property type="evidence" value="ECO:0007669"/>
    <property type="project" value="UniProtKB-KW"/>
</dbReference>
<protein>
    <recommendedName>
        <fullName evidence="7">PHD-type domain-containing protein</fullName>
    </recommendedName>
</protein>
<evidence type="ECO:0000256" key="5">
    <source>
        <dbReference type="ARBA" id="ARBA00023242"/>
    </source>
</evidence>
<evidence type="ECO:0000256" key="6">
    <source>
        <dbReference type="PROSITE-ProRule" id="PRU00146"/>
    </source>
</evidence>
<dbReference type="InterPro" id="IPR001841">
    <property type="entry name" value="Znf_RING"/>
</dbReference>
<evidence type="ECO:0000313" key="9">
    <source>
        <dbReference type="Proteomes" id="UP001164929"/>
    </source>
</evidence>
<dbReference type="Gene3D" id="3.30.40.10">
    <property type="entry name" value="Zinc/RING finger domain, C3HC4 (zinc finger)"/>
    <property type="match status" value="12"/>
</dbReference>
<dbReference type="GO" id="GO:0003682">
    <property type="term" value="F:chromatin binding"/>
    <property type="evidence" value="ECO:0007669"/>
    <property type="project" value="TreeGrafter"/>
</dbReference>
<dbReference type="PANTHER" id="PTHR47025:SF28">
    <property type="entry name" value="ACYL-COA N-ACYLTRANSFERASE WITH RING_FYVE_PHD-TYPE ZINC FINGER DOMAIN-CONTAINING PROTEIN"/>
    <property type="match status" value="1"/>
</dbReference>
<dbReference type="InterPro" id="IPR059153">
    <property type="entry name" value="NSD_PHD-1st"/>
</dbReference>
<keyword evidence="2" id="KW-0479">Metal-binding</keyword>
<keyword evidence="5" id="KW-0539">Nucleus</keyword>
<keyword evidence="3 6" id="KW-0863">Zinc-finger</keyword>
<dbReference type="GO" id="GO:0005634">
    <property type="term" value="C:nucleus"/>
    <property type="evidence" value="ECO:0007669"/>
    <property type="project" value="UniProtKB-SubCell"/>
</dbReference>
<keyword evidence="9" id="KW-1185">Reference proteome</keyword>
<dbReference type="PANTHER" id="PTHR47025">
    <property type="entry name" value="AUTOIMMUNE REGULATOR"/>
    <property type="match status" value="1"/>
</dbReference>
<dbReference type="FunFam" id="3.30.40.10:FF:000494">
    <property type="entry name" value="Acyl-CoA N-acyltransferase with RING/FYVE/PHD-type zinc finger domain"/>
    <property type="match status" value="1"/>
</dbReference>
<dbReference type="InterPro" id="IPR032308">
    <property type="entry name" value="TDBD"/>
</dbReference>
<gene>
    <name evidence="8" type="ORF">NC653_037075</name>
</gene>
<organism evidence="8 9">
    <name type="scientific">Populus alba x Populus x berolinensis</name>
    <dbReference type="NCBI Taxonomy" id="444605"/>
    <lineage>
        <taxon>Eukaryota</taxon>
        <taxon>Viridiplantae</taxon>
        <taxon>Streptophyta</taxon>
        <taxon>Embryophyta</taxon>
        <taxon>Tracheophyta</taxon>
        <taxon>Spermatophyta</taxon>
        <taxon>Magnoliopsida</taxon>
        <taxon>eudicotyledons</taxon>
        <taxon>Gunneridae</taxon>
        <taxon>Pentapetalae</taxon>
        <taxon>rosids</taxon>
        <taxon>fabids</taxon>
        <taxon>Malpighiales</taxon>
        <taxon>Salicaceae</taxon>
        <taxon>Saliceae</taxon>
        <taxon>Populus</taxon>
    </lineage>
</organism>
<comment type="subcellular location">
    <subcellularLocation>
        <location evidence="1">Nucleus</location>
    </subcellularLocation>
</comment>
<dbReference type="Pfam" id="PF16135">
    <property type="entry name" value="TDBD"/>
    <property type="match status" value="7"/>
</dbReference>
<dbReference type="InterPro" id="IPR001965">
    <property type="entry name" value="Znf_PHD"/>
</dbReference>
<name>A0AAD6LLN8_9ROSI</name>
<dbReference type="GO" id="GO:0042393">
    <property type="term" value="F:histone binding"/>
    <property type="evidence" value="ECO:0007669"/>
    <property type="project" value="TreeGrafter"/>
</dbReference>
<feature type="domain" description="PHD-type" evidence="7">
    <location>
        <begin position="891"/>
        <end position="936"/>
    </location>
</feature>
<dbReference type="PROSITE" id="PS01359">
    <property type="entry name" value="ZF_PHD_1"/>
    <property type="match status" value="1"/>
</dbReference>
<evidence type="ECO:0000256" key="2">
    <source>
        <dbReference type="ARBA" id="ARBA00022723"/>
    </source>
</evidence>
<accession>A0AAD6LLN8</accession>
<feature type="domain" description="PHD-type" evidence="7">
    <location>
        <begin position="470"/>
        <end position="515"/>
    </location>
</feature>